<organism evidence="6 7">
    <name type="scientific">Pristionchus fissidentatus</name>
    <dbReference type="NCBI Taxonomy" id="1538716"/>
    <lineage>
        <taxon>Eukaryota</taxon>
        <taxon>Metazoa</taxon>
        <taxon>Ecdysozoa</taxon>
        <taxon>Nematoda</taxon>
        <taxon>Chromadorea</taxon>
        <taxon>Rhabditida</taxon>
        <taxon>Rhabditina</taxon>
        <taxon>Diplogasteromorpha</taxon>
        <taxon>Diplogasteroidea</taxon>
        <taxon>Neodiplogasteridae</taxon>
        <taxon>Pristionchus</taxon>
    </lineage>
</organism>
<evidence type="ECO:0000256" key="5">
    <source>
        <dbReference type="SAM" id="Phobius"/>
    </source>
</evidence>
<dbReference type="EMBL" id="BTSY01000005">
    <property type="protein sequence ID" value="GMT26546.1"/>
    <property type="molecule type" value="Genomic_DNA"/>
</dbReference>
<keyword evidence="4 5" id="KW-0472">Membrane</keyword>
<protein>
    <recommendedName>
        <fullName evidence="8">G protein-coupled receptor</fullName>
    </recommendedName>
</protein>
<dbReference type="InterPro" id="IPR019408">
    <property type="entry name" value="7TM_GPCR_serpentine_rcpt_Srab"/>
</dbReference>
<dbReference type="InterPro" id="IPR053286">
    <property type="entry name" value="Nematode_rcpt-like_srab"/>
</dbReference>
<dbReference type="AlphaFoldDB" id="A0AAV5W413"/>
<evidence type="ECO:0000256" key="4">
    <source>
        <dbReference type="ARBA" id="ARBA00023136"/>
    </source>
</evidence>
<gene>
    <name evidence="6" type="ORF">PFISCL1PPCAC_17843</name>
</gene>
<feature type="transmembrane region" description="Helical" evidence="5">
    <location>
        <begin position="125"/>
        <end position="144"/>
    </location>
</feature>
<sequence length="201" mass="23090">TLAGGIYSMLMITIERYVSTTRYKTYESSGRSLGVALSAVQLTLSGAFYYLIIYFYDLNRIYARCNVVSEEGLLFHRIQGGLLTCVQLFSITAFYSLLRYNKRLLDTRGLSLTERYQLSENVRTLHLLVPVVSSHISLNLLVVISYLESLGFLHLHSVIVPCILYLRYRRELYAQQRLRRANATDDAGFSERHITIVQSAW</sequence>
<feature type="transmembrane region" description="Helical" evidence="5">
    <location>
        <begin position="76"/>
        <end position="98"/>
    </location>
</feature>
<evidence type="ECO:0000313" key="7">
    <source>
        <dbReference type="Proteomes" id="UP001432322"/>
    </source>
</evidence>
<feature type="non-terminal residue" evidence="6">
    <location>
        <position position="1"/>
    </location>
</feature>
<feature type="transmembrane region" description="Helical" evidence="5">
    <location>
        <begin position="32"/>
        <end position="56"/>
    </location>
</feature>
<accession>A0AAV5W413</accession>
<comment type="subcellular location">
    <subcellularLocation>
        <location evidence="1">Membrane</location>
        <topology evidence="1">Multi-pass membrane protein</topology>
    </subcellularLocation>
</comment>
<name>A0AAV5W413_9BILA</name>
<dbReference type="Proteomes" id="UP001432322">
    <property type="component" value="Unassembled WGS sequence"/>
</dbReference>
<dbReference type="Pfam" id="PF10292">
    <property type="entry name" value="7TM_GPCR_Srab"/>
    <property type="match status" value="1"/>
</dbReference>
<evidence type="ECO:0000256" key="2">
    <source>
        <dbReference type="ARBA" id="ARBA00022692"/>
    </source>
</evidence>
<feature type="transmembrane region" description="Helical" evidence="5">
    <location>
        <begin position="150"/>
        <end position="168"/>
    </location>
</feature>
<keyword evidence="3 5" id="KW-1133">Transmembrane helix</keyword>
<dbReference type="PANTHER" id="PTHR46561">
    <property type="entry name" value="SERPENTINE RECEPTOR, CLASS AB (CLASS A-LIKE)-RELATED"/>
    <property type="match status" value="1"/>
</dbReference>
<keyword evidence="7" id="KW-1185">Reference proteome</keyword>
<evidence type="ECO:0008006" key="8">
    <source>
        <dbReference type="Google" id="ProtNLM"/>
    </source>
</evidence>
<keyword evidence="2 5" id="KW-0812">Transmembrane</keyword>
<evidence type="ECO:0000256" key="1">
    <source>
        <dbReference type="ARBA" id="ARBA00004141"/>
    </source>
</evidence>
<comment type="caution">
    <text evidence="6">The sequence shown here is derived from an EMBL/GenBank/DDBJ whole genome shotgun (WGS) entry which is preliminary data.</text>
</comment>
<proteinExistence type="predicted"/>
<evidence type="ECO:0000256" key="3">
    <source>
        <dbReference type="ARBA" id="ARBA00022989"/>
    </source>
</evidence>
<evidence type="ECO:0000313" key="6">
    <source>
        <dbReference type="EMBL" id="GMT26546.1"/>
    </source>
</evidence>
<reference evidence="6" key="1">
    <citation type="submission" date="2023-10" db="EMBL/GenBank/DDBJ databases">
        <title>Genome assembly of Pristionchus species.</title>
        <authorList>
            <person name="Yoshida K."/>
            <person name="Sommer R.J."/>
        </authorList>
    </citation>
    <scope>NUCLEOTIDE SEQUENCE</scope>
    <source>
        <strain evidence="6">RS5133</strain>
    </source>
</reference>
<dbReference type="GO" id="GO:0016020">
    <property type="term" value="C:membrane"/>
    <property type="evidence" value="ECO:0007669"/>
    <property type="project" value="UniProtKB-SubCell"/>
</dbReference>
<dbReference type="PANTHER" id="PTHR46561:SF11">
    <property type="entry name" value="SERPENTINE RECEPTOR CLASS ALPHA_BETA-14"/>
    <property type="match status" value="1"/>
</dbReference>